<name>X1AD18_9ZZZZ</name>
<reference evidence="1" key="1">
    <citation type="journal article" date="2014" name="Front. Microbiol.">
        <title>High frequency of phylogenetically diverse reductive dehalogenase-homologous genes in deep subseafloor sedimentary metagenomes.</title>
        <authorList>
            <person name="Kawai M."/>
            <person name="Futagami T."/>
            <person name="Toyoda A."/>
            <person name="Takaki Y."/>
            <person name="Nishi S."/>
            <person name="Hori S."/>
            <person name="Arai W."/>
            <person name="Tsubouchi T."/>
            <person name="Morono Y."/>
            <person name="Uchiyama I."/>
            <person name="Ito T."/>
            <person name="Fujiyama A."/>
            <person name="Inagaki F."/>
            <person name="Takami H."/>
        </authorList>
    </citation>
    <scope>NUCLEOTIDE SEQUENCE</scope>
    <source>
        <strain evidence="1">Expedition CK06-06</strain>
    </source>
</reference>
<gene>
    <name evidence="1" type="ORF">S01H4_25890</name>
</gene>
<protein>
    <recommendedName>
        <fullName evidence="2">HD domain-containing protein</fullName>
    </recommendedName>
</protein>
<evidence type="ECO:0008006" key="2">
    <source>
        <dbReference type="Google" id="ProtNLM"/>
    </source>
</evidence>
<dbReference type="SUPFAM" id="SSF109604">
    <property type="entry name" value="HD-domain/PDEase-like"/>
    <property type="match status" value="1"/>
</dbReference>
<sequence length="184" mass="21767">MSRRARTERDKVATITSFDKDLSEKFWEFERRKTGFDNDLYRRFVEWIEKGETKTKSKVAGKLLFDLLEKRVRRYLTTDGLQRIKIIMDSLHRFEGFIEQFRTGFARKIYRDHLNHMIRTTMMASYLGKLLNLPSHEIRKLEAASLFHDAAYPVQEAATIFTRIKDDLEGAYSTVNFSGSFQHL</sequence>
<accession>X1AD18</accession>
<proteinExistence type="predicted"/>
<organism evidence="1">
    <name type="scientific">marine sediment metagenome</name>
    <dbReference type="NCBI Taxonomy" id="412755"/>
    <lineage>
        <taxon>unclassified sequences</taxon>
        <taxon>metagenomes</taxon>
        <taxon>ecological metagenomes</taxon>
    </lineage>
</organism>
<evidence type="ECO:0000313" key="1">
    <source>
        <dbReference type="EMBL" id="GAG80380.1"/>
    </source>
</evidence>
<dbReference type="AlphaFoldDB" id="X1AD18"/>
<dbReference type="EMBL" id="BART01012389">
    <property type="protein sequence ID" value="GAG80380.1"/>
    <property type="molecule type" value="Genomic_DNA"/>
</dbReference>
<comment type="caution">
    <text evidence="1">The sequence shown here is derived from an EMBL/GenBank/DDBJ whole genome shotgun (WGS) entry which is preliminary data.</text>
</comment>